<accession>X6MTZ4</accession>
<proteinExistence type="predicted"/>
<dbReference type="InterPro" id="IPR036597">
    <property type="entry name" value="Fido-like_dom_sf"/>
</dbReference>
<evidence type="ECO:0000259" key="3">
    <source>
        <dbReference type="PROSITE" id="PS51459"/>
    </source>
</evidence>
<dbReference type="Pfam" id="PF02661">
    <property type="entry name" value="Fic"/>
    <property type="match status" value="1"/>
</dbReference>
<keyword evidence="2" id="KW-0547">Nucleotide-binding</keyword>
<sequence>MIKNRFSQNLSTFHGRVLPEKEMMLSGYSALIDSYKLKVPLPEKLSVISKFHRRYENEQWSIYTPRHIPNASLSGHLTFALRYEGIDLAILNALFNIIDSKEIEKWVQQEPIGKYSRRIWFLYEWLTTKKLKLTDAIAGNYVDILDSDQYYIGLSKPSKRHRVRNNLPGVRDFCPLVRRTQKLDAYIKHDLRSIAFKKAGIIHRDVLARASAVLLLKDSQASFAIEGEHPGRNRAERWGRAIGQAGLTPLTIEELLRLQEIVIGDTRFVKLGFRKEGGFIGIHDRATGAPLPDHISARWQDLQILIKGLIQTENLLKDSNMDAVISAAILAFGLVFIHPFMDGNGRIHRYIIHHVLADHEFAPKGLIFPVSAVILDRIYEYKNILEAYSRPRLEFQEWKPTENGNIKVLNNTIDLYRYYDATRQAEFLYDCVHETIVKVLPKEIQFLQKYDKMKLAINEQFEIPAYKADLLIQFLEQNKGTISKRAQTKEFKFLTDKELKTLEKLYNNIFNS</sequence>
<feature type="binding site" evidence="2">
    <location>
        <begin position="342"/>
        <end position="349"/>
    </location>
    <ligand>
        <name>ATP</name>
        <dbReference type="ChEBI" id="CHEBI:30616"/>
    </ligand>
</feature>
<keyword evidence="5" id="KW-1185">Reference proteome</keyword>
<organism evidence="4 5">
    <name type="scientific">Reticulomyxa filosa</name>
    <dbReference type="NCBI Taxonomy" id="46433"/>
    <lineage>
        <taxon>Eukaryota</taxon>
        <taxon>Sar</taxon>
        <taxon>Rhizaria</taxon>
        <taxon>Retaria</taxon>
        <taxon>Foraminifera</taxon>
        <taxon>Monothalamids</taxon>
        <taxon>Reticulomyxidae</taxon>
        <taxon>Reticulomyxa</taxon>
    </lineage>
</organism>
<dbReference type="EMBL" id="ASPP01016910">
    <property type="protein sequence ID" value="ETO17309.1"/>
    <property type="molecule type" value="Genomic_DNA"/>
</dbReference>
<keyword evidence="2" id="KW-0067">ATP-binding</keyword>
<dbReference type="Proteomes" id="UP000023152">
    <property type="component" value="Unassembled WGS sequence"/>
</dbReference>
<dbReference type="InterPro" id="IPR040198">
    <property type="entry name" value="Fido_containing"/>
</dbReference>
<name>X6MTZ4_RETFI</name>
<feature type="active site" evidence="1">
    <location>
        <position position="338"/>
    </location>
</feature>
<evidence type="ECO:0000313" key="4">
    <source>
        <dbReference type="EMBL" id="ETO17309.1"/>
    </source>
</evidence>
<comment type="caution">
    <text evidence="4">The sequence shown here is derived from an EMBL/GenBank/DDBJ whole genome shotgun (WGS) entry which is preliminary data.</text>
</comment>
<evidence type="ECO:0000256" key="2">
    <source>
        <dbReference type="PIRSR" id="PIRSR640198-2"/>
    </source>
</evidence>
<gene>
    <name evidence="4" type="ORF">RFI_20017</name>
</gene>
<evidence type="ECO:0000313" key="5">
    <source>
        <dbReference type="Proteomes" id="UP000023152"/>
    </source>
</evidence>
<feature type="domain" description="Fido" evidence="3">
    <location>
        <begin position="250"/>
        <end position="401"/>
    </location>
</feature>
<evidence type="ECO:0000256" key="1">
    <source>
        <dbReference type="PIRSR" id="PIRSR640198-1"/>
    </source>
</evidence>
<dbReference type="InterPro" id="IPR003812">
    <property type="entry name" value="Fido"/>
</dbReference>
<dbReference type="PROSITE" id="PS51459">
    <property type="entry name" value="FIDO"/>
    <property type="match status" value="1"/>
</dbReference>
<dbReference type="PANTHER" id="PTHR13504:SF38">
    <property type="entry name" value="FIDO DOMAIN-CONTAINING PROTEIN"/>
    <property type="match status" value="1"/>
</dbReference>
<protein>
    <submittedName>
        <fullName evidence="4">Filamentation induced by cAMP protein Fic</fullName>
    </submittedName>
</protein>
<dbReference type="GO" id="GO:0005524">
    <property type="term" value="F:ATP binding"/>
    <property type="evidence" value="ECO:0007669"/>
    <property type="project" value="UniProtKB-KW"/>
</dbReference>
<dbReference type="OrthoDB" id="439046at2759"/>
<dbReference type="AlphaFoldDB" id="X6MTZ4"/>
<dbReference type="PANTHER" id="PTHR13504">
    <property type="entry name" value="FIDO DOMAIN-CONTAINING PROTEIN DDB_G0283145"/>
    <property type="match status" value="1"/>
</dbReference>
<dbReference type="SUPFAM" id="SSF140931">
    <property type="entry name" value="Fic-like"/>
    <property type="match status" value="1"/>
</dbReference>
<reference evidence="4 5" key="1">
    <citation type="journal article" date="2013" name="Curr. Biol.">
        <title>The Genome of the Foraminiferan Reticulomyxa filosa.</title>
        <authorList>
            <person name="Glockner G."/>
            <person name="Hulsmann N."/>
            <person name="Schleicher M."/>
            <person name="Noegel A.A."/>
            <person name="Eichinger L."/>
            <person name="Gallinger C."/>
            <person name="Pawlowski J."/>
            <person name="Sierra R."/>
            <person name="Euteneuer U."/>
            <person name="Pillet L."/>
            <person name="Moustafa A."/>
            <person name="Platzer M."/>
            <person name="Groth M."/>
            <person name="Szafranski K."/>
            <person name="Schliwa M."/>
        </authorList>
    </citation>
    <scope>NUCLEOTIDE SEQUENCE [LARGE SCALE GENOMIC DNA]</scope>
</reference>
<dbReference type="Gene3D" id="1.10.3290.10">
    <property type="entry name" value="Fido-like domain"/>
    <property type="match status" value="1"/>
</dbReference>